<dbReference type="SUPFAM" id="SSF63712">
    <property type="entry name" value="Nicotinic receptor ligand binding domain-like"/>
    <property type="match status" value="1"/>
</dbReference>
<keyword evidence="4 5" id="KW-0472">Membrane</keyword>
<dbReference type="Gene3D" id="1.20.58.390">
    <property type="entry name" value="Neurotransmitter-gated ion-channel transmembrane domain"/>
    <property type="match status" value="1"/>
</dbReference>
<dbReference type="OrthoDB" id="6124516at2759"/>
<dbReference type="InterPro" id="IPR006202">
    <property type="entry name" value="Neur_chan_lig-bd"/>
</dbReference>
<keyword evidence="2 5" id="KW-0812">Transmembrane</keyword>
<dbReference type="AlphaFoldDB" id="A0A8B6CCZ9"/>
<keyword evidence="10" id="KW-1185">Reference proteome</keyword>
<dbReference type="Proteomes" id="UP000596742">
    <property type="component" value="Unassembled WGS sequence"/>
</dbReference>
<evidence type="ECO:0000259" key="7">
    <source>
        <dbReference type="Pfam" id="PF02931"/>
    </source>
</evidence>
<accession>A0A8B6CCZ9</accession>
<gene>
    <name evidence="9" type="ORF">MGAL_10B025000</name>
</gene>
<dbReference type="InterPro" id="IPR038050">
    <property type="entry name" value="Neuro_actylchol_rec"/>
</dbReference>
<evidence type="ECO:0000256" key="4">
    <source>
        <dbReference type="ARBA" id="ARBA00023136"/>
    </source>
</evidence>
<feature type="chain" id="PRO_5032426123" evidence="6">
    <location>
        <begin position="22"/>
        <end position="388"/>
    </location>
</feature>
<organism evidence="9 10">
    <name type="scientific">Mytilus galloprovincialis</name>
    <name type="common">Mediterranean mussel</name>
    <dbReference type="NCBI Taxonomy" id="29158"/>
    <lineage>
        <taxon>Eukaryota</taxon>
        <taxon>Metazoa</taxon>
        <taxon>Spiralia</taxon>
        <taxon>Lophotrochozoa</taxon>
        <taxon>Mollusca</taxon>
        <taxon>Bivalvia</taxon>
        <taxon>Autobranchia</taxon>
        <taxon>Pteriomorphia</taxon>
        <taxon>Mytilida</taxon>
        <taxon>Mytiloidea</taxon>
        <taxon>Mytilidae</taxon>
        <taxon>Mytilinae</taxon>
        <taxon>Mytilus</taxon>
    </lineage>
</organism>
<dbReference type="EMBL" id="UYJE01001617">
    <property type="protein sequence ID" value="VDI03711.1"/>
    <property type="molecule type" value="Genomic_DNA"/>
</dbReference>
<dbReference type="Pfam" id="PF02932">
    <property type="entry name" value="Neur_chan_memb"/>
    <property type="match status" value="1"/>
</dbReference>
<dbReference type="GO" id="GO:0005230">
    <property type="term" value="F:extracellular ligand-gated monoatomic ion channel activity"/>
    <property type="evidence" value="ECO:0007669"/>
    <property type="project" value="InterPro"/>
</dbReference>
<evidence type="ECO:0000313" key="9">
    <source>
        <dbReference type="EMBL" id="VDI03711.1"/>
    </source>
</evidence>
<dbReference type="CDD" id="cd18989">
    <property type="entry name" value="LGIC_ECD_cation"/>
    <property type="match status" value="1"/>
</dbReference>
<proteinExistence type="predicted"/>
<dbReference type="InterPro" id="IPR006201">
    <property type="entry name" value="Neur_channel"/>
</dbReference>
<dbReference type="InterPro" id="IPR036734">
    <property type="entry name" value="Neur_chan_lig-bd_sf"/>
</dbReference>
<keyword evidence="3 5" id="KW-1133">Transmembrane helix</keyword>
<evidence type="ECO:0000256" key="1">
    <source>
        <dbReference type="ARBA" id="ARBA00004141"/>
    </source>
</evidence>
<name>A0A8B6CCZ9_MYTGA</name>
<feature type="signal peptide" evidence="6">
    <location>
        <begin position="1"/>
        <end position="21"/>
    </location>
</feature>
<dbReference type="CDD" id="cd19051">
    <property type="entry name" value="LGIC_TM_cation"/>
    <property type="match status" value="1"/>
</dbReference>
<keyword evidence="6" id="KW-0732">Signal</keyword>
<evidence type="ECO:0000256" key="5">
    <source>
        <dbReference type="SAM" id="Phobius"/>
    </source>
</evidence>
<evidence type="ECO:0000256" key="3">
    <source>
        <dbReference type="ARBA" id="ARBA00022989"/>
    </source>
</evidence>
<protein>
    <submittedName>
        <fullName evidence="9">Uncharacterized protein</fullName>
    </submittedName>
</protein>
<dbReference type="Pfam" id="PF02931">
    <property type="entry name" value="Neur_chan_LBD"/>
    <property type="match status" value="1"/>
</dbReference>
<reference evidence="9" key="1">
    <citation type="submission" date="2018-11" db="EMBL/GenBank/DDBJ databases">
        <authorList>
            <person name="Alioto T."/>
            <person name="Alioto T."/>
        </authorList>
    </citation>
    <scope>NUCLEOTIDE SEQUENCE</scope>
</reference>
<dbReference type="SUPFAM" id="SSF90112">
    <property type="entry name" value="Neurotransmitter-gated ion-channel transmembrane pore"/>
    <property type="match status" value="1"/>
</dbReference>
<dbReference type="PANTHER" id="PTHR18945">
    <property type="entry name" value="NEUROTRANSMITTER GATED ION CHANNEL"/>
    <property type="match status" value="1"/>
</dbReference>
<feature type="domain" description="Neurotransmitter-gated ion-channel transmembrane" evidence="8">
    <location>
        <begin position="236"/>
        <end position="300"/>
    </location>
</feature>
<dbReference type="PRINTS" id="PR00252">
    <property type="entry name" value="NRIONCHANNEL"/>
</dbReference>
<dbReference type="FunFam" id="2.70.170.10:FF:000028">
    <property type="entry name" value="AcetylCholine Receptor"/>
    <property type="match status" value="1"/>
</dbReference>
<sequence>MKLWNIGLLLQLLNITNIVHAQTSADLKALHTDLFNNYKKEVIPIENTSKPLEIGIAFYLTSLNSFNEVEESISVTGALYTNWTDPDLKWNSTMYGNVAFTVIYSDSVWLPSMFLVNRVDSMNPVGDDVKFPAMISYTGQVAYNTGGILNAKCLTDISKFPFDRQTCTLVFIPWGFHANLLTLNSLSDKALLSFFTPHSDWKLEDYSSRTAIYNMHSLFYVELTIKREPLYFTIMIIVPTLLFSLLNPLVFVLPVESGERVSLSVTLLLSYTIFLTLASASIPTSSKPMSVLLIVMIAMIGISGTIVIGTIVSAKYFYLENDKNLGYIMNYFIERLNKRKKSVEQIDENNELLKKAKYGSAVVDSLIFYGTYIAIILIFFSYFSFVLF</sequence>
<evidence type="ECO:0000256" key="2">
    <source>
        <dbReference type="ARBA" id="ARBA00022692"/>
    </source>
</evidence>
<evidence type="ECO:0000256" key="6">
    <source>
        <dbReference type="SAM" id="SignalP"/>
    </source>
</evidence>
<feature type="transmembrane region" description="Helical" evidence="5">
    <location>
        <begin position="230"/>
        <end position="255"/>
    </location>
</feature>
<feature type="transmembrane region" description="Helical" evidence="5">
    <location>
        <begin position="292"/>
        <end position="318"/>
    </location>
</feature>
<evidence type="ECO:0000313" key="10">
    <source>
        <dbReference type="Proteomes" id="UP000596742"/>
    </source>
</evidence>
<feature type="transmembrane region" description="Helical" evidence="5">
    <location>
        <begin position="261"/>
        <end position="280"/>
    </location>
</feature>
<feature type="domain" description="Neurotransmitter-gated ion-channel ligand-binding" evidence="7">
    <location>
        <begin position="29"/>
        <end position="228"/>
    </location>
</feature>
<dbReference type="InterPro" id="IPR006029">
    <property type="entry name" value="Neurotrans-gated_channel_TM"/>
</dbReference>
<dbReference type="GO" id="GO:0016020">
    <property type="term" value="C:membrane"/>
    <property type="evidence" value="ECO:0007669"/>
    <property type="project" value="UniProtKB-SubCell"/>
</dbReference>
<dbReference type="GO" id="GO:0004888">
    <property type="term" value="F:transmembrane signaling receptor activity"/>
    <property type="evidence" value="ECO:0007669"/>
    <property type="project" value="InterPro"/>
</dbReference>
<dbReference type="Gene3D" id="2.70.170.10">
    <property type="entry name" value="Neurotransmitter-gated ion-channel ligand-binding domain"/>
    <property type="match status" value="1"/>
</dbReference>
<comment type="caution">
    <text evidence="9">The sequence shown here is derived from an EMBL/GenBank/DDBJ whole genome shotgun (WGS) entry which is preliminary data.</text>
</comment>
<dbReference type="InterPro" id="IPR036719">
    <property type="entry name" value="Neuro-gated_channel_TM_sf"/>
</dbReference>
<feature type="transmembrane region" description="Helical" evidence="5">
    <location>
        <begin position="366"/>
        <end position="387"/>
    </location>
</feature>
<evidence type="ECO:0000259" key="8">
    <source>
        <dbReference type="Pfam" id="PF02932"/>
    </source>
</evidence>
<comment type="subcellular location">
    <subcellularLocation>
        <location evidence="1">Membrane</location>
        <topology evidence="1">Multi-pass membrane protein</topology>
    </subcellularLocation>
</comment>